<evidence type="ECO:0000256" key="1">
    <source>
        <dbReference type="SAM" id="MobiDB-lite"/>
    </source>
</evidence>
<gene>
    <name evidence="2" type="ORF">LCGC14_2204840</name>
</gene>
<organism evidence="2">
    <name type="scientific">marine sediment metagenome</name>
    <dbReference type="NCBI Taxonomy" id="412755"/>
    <lineage>
        <taxon>unclassified sequences</taxon>
        <taxon>metagenomes</taxon>
        <taxon>ecological metagenomes</taxon>
    </lineage>
</organism>
<comment type="caution">
    <text evidence="2">The sequence shown here is derived from an EMBL/GenBank/DDBJ whole genome shotgun (WGS) entry which is preliminary data.</text>
</comment>
<protein>
    <submittedName>
        <fullName evidence="2">Uncharacterized protein</fullName>
    </submittedName>
</protein>
<proteinExistence type="predicted"/>
<sequence>MPHITDGDYSSANTPTNSTGRGGALGMLASKLEQGLNKKKKQRGIEQMGSNRGFSSQAMGETQQDLRREMK</sequence>
<dbReference type="AlphaFoldDB" id="A0A0F9E2X9"/>
<dbReference type="EMBL" id="LAZR01029133">
    <property type="protein sequence ID" value="KKL60486.1"/>
    <property type="molecule type" value="Genomic_DNA"/>
</dbReference>
<reference evidence="2" key="1">
    <citation type="journal article" date="2015" name="Nature">
        <title>Complex archaea that bridge the gap between prokaryotes and eukaryotes.</title>
        <authorList>
            <person name="Spang A."/>
            <person name="Saw J.H."/>
            <person name="Jorgensen S.L."/>
            <person name="Zaremba-Niedzwiedzka K."/>
            <person name="Martijn J."/>
            <person name="Lind A.E."/>
            <person name="van Eijk R."/>
            <person name="Schleper C."/>
            <person name="Guy L."/>
            <person name="Ettema T.J."/>
        </authorList>
    </citation>
    <scope>NUCLEOTIDE SEQUENCE</scope>
</reference>
<feature type="compositionally biased region" description="Polar residues" evidence="1">
    <location>
        <begin position="48"/>
        <end position="63"/>
    </location>
</feature>
<evidence type="ECO:0000313" key="2">
    <source>
        <dbReference type="EMBL" id="KKL60486.1"/>
    </source>
</evidence>
<feature type="region of interest" description="Disordered" evidence="1">
    <location>
        <begin position="1"/>
        <end position="71"/>
    </location>
</feature>
<name>A0A0F9E2X9_9ZZZZ</name>
<feature type="compositionally biased region" description="Polar residues" evidence="1">
    <location>
        <begin position="8"/>
        <end position="19"/>
    </location>
</feature>
<accession>A0A0F9E2X9</accession>